<feature type="domain" description="CBS" evidence="3">
    <location>
        <begin position="87"/>
        <end position="143"/>
    </location>
</feature>
<evidence type="ECO:0000259" key="3">
    <source>
        <dbReference type="PROSITE" id="PS51371"/>
    </source>
</evidence>
<accession>A0A285V971</accession>
<dbReference type="InterPro" id="IPR000644">
    <property type="entry name" value="CBS_dom"/>
</dbReference>
<keyword evidence="5" id="KW-1185">Reference proteome</keyword>
<organism evidence="4 5">
    <name type="scientific">Blastococcus aggregatus</name>
    <dbReference type="NCBI Taxonomy" id="38502"/>
    <lineage>
        <taxon>Bacteria</taxon>
        <taxon>Bacillati</taxon>
        <taxon>Actinomycetota</taxon>
        <taxon>Actinomycetes</taxon>
        <taxon>Geodermatophilales</taxon>
        <taxon>Geodermatophilaceae</taxon>
        <taxon>Blastococcus</taxon>
    </lineage>
</organism>
<dbReference type="Pfam" id="PF00571">
    <property type="entry name" value="CBS"/>
    <property type="match status" value="2"/>
</dbReference>
<sequence>MPVQARDVMSREVVTVGPDTSAKYAAEIMADRGFAAIPVVDGDDQLVGIVAEADVLAERLPPDPRLHVRRDRSDHDVPPPLLVRGVMTVGVRTVDATADVSDIARLFVDDRLRSVPVLEHGRLAGIVSRRDVLRALVRPDEALRDDLLRLVEEYTGDLDSWDVAVTEGMATIRRTRGAPDVSADVEDRALRTLAHTVGGVIGVRILHGADSTGGGQDPRGLDVDAPA</sequence>
<dbReference type="Gene3D" id="3.10.580.10">
    <property type="entry name" value="CBS-domain"/>
    <property type="match status" value="1"/>
</dbReference>
<protein>
    <submittedName>
        <fullName evidence="4">CBS domain-containing protein</fullName>
    </submittedName>
</protein>
<proteinExistence type="predicted"/>
<evidence type="ECO:0000313" key="4">
    <source>
        <dbReference type="EMBL" id="SOC49596.1"/>
    </source>
</evidence>
<reference evidence="5" key="1">
    <citation type="submission" date="2017-08" db="EMBL/GenBank/DDBJ databases">
        <authorList>
            <person name="Varghese N."/>
            <person name="Submissions S."/>
        </authorList>
    </citation>
    <scope>NUCLEOTIDE SEQUENCE [LARGE SCALE GENOMIC DNA]</scope>
    <source>
        <strain evidence="5">DSM 4725</strain>
    </source>
</reference>
<gene>
    <name evidence="4" type="ORF">SAMN05660748_2324</name>
</gene>
<name>A0A285V971_9ACTN</name>
<dbReference type="InterPro" id="IPR051257">
    <property type="entry name" value="Diverse_CBS-Domain"/>
</dbReference>
<dbReference type="AlphaFoldDB" id="A0A285V971"/>
<evidence type="ECO:0000256" key="1">
    <source>
        <dbReference type="ARBA" id="ARBA00023122"/>
    </source>
</evidence>
<dbReference type="PANTHER" id="PTHR43080">
    <property type="entry name" value="CBS DOMAIN-CONTAINING PROTEIN CBSX3, MITOCHONDRIAL"/>
    <property type="match status" value="1"/>
</dbReference>
<dbReference type="Proteomes" id="UP000219435">
    <property type="component" value="Unassembled WGS sequence"/>
</dbReference>
<dbReference type="InterPro" id="IPR046342">
    <property type="entry name" value="CBS_dom_sf"/>
</dbReference>
<feature type="domain" description="CBS" evidence="3">
    <location>
        <begin position="9"/>
        <end position="65"/>
    </location>
</feature>
<dbReference type="SUPFAM" id="SSF54631">
    <property type="entry name" value="CBS-domain pair"/>
    <property type="match status" value="1"/>
</dbReference>
<dbReference type="PROSITE" id="PS51371">
    <property type="entry name" value="CBS"/>
    <property type="match status" value="2"/>
</dbReference>
<dbReference type="SMART" id="SM00116">
    <property type="entry name" value="CBS"/>
    <property type="match status" value="2"/>
</dbReference>
<dbReference type="PANTHER" id="PTHR43080:SF2">
    <property type="entry name" value="CBS DOMAIN-CONTAINING PROTEIN"/>
    <property type="match status" value="1"/>
</dbReference>
<dbReference type="EMBL" id="OBQI01000003">
    <property type="protein sequence ID" value="SOC49596.1"/>
    <property type="molecule type" value="Genomic_DNA"/>
</dbReference>
<evidence type="ECO:0000313" key="5">
    <source>
        <dbReference type="Proteomes" id="UP000219435"/>
    </source>
</evidence>
<evidence type="ECO:0000256" key="2">
    <source>
        <dbReference type="PROSITE-ProRule" id="PRU00703"/>
    </source>
</evidence>
<keyword evidence="1 2" id="KW-0129">CBS domain</keyword>